<dbReference type="InterPro" id="IPR052511">
    <property type="entry name" value="ATP-dep_Helicase"/>
</dbReference>
<dbReference type="Pfam" id="PF19306">
    <property type="entry name" value="WHD_Lhr"/>
    <property type="match status" value="1"/>
</dbReference>
<feature type="domain" description="Helicase C-terminal" evidence="10">
    <location>
        <begin position="247"/>
        <end position="398"/>
    </location>
</feature>
<dbReference type="InterPro" id="IPR055368">
    <property type="entry name" value="WH3_Lhr"/>
</dbReference>
<evidence type="ECO:0000256" key="6">
    <source>
        <dbReference type="ARBA" id="ARBA00023125"/>
    </source>
</evidence>
<dbReference type="InterPro" id="IPR014001">
    <property type="entry name" value="Helicase_ATP-bd"/>
</dbReference>
<sequence>MEGTGEIFRKETRQWFAREIGQPTRVQEEAWPFIAAGRHTLVSAPTGTGKTLAAFLVFLDRLMGLAQEDALPDELQVIYISPLKSLASDIRENLKRPLEGLSGQEKIRAVVRTGDTPQKERQRMLKRPPHILITTPESLYLMLTSAGGKKLLHTAKAVILDELHALIDTKRGAHLMLSLARLDALCQQPLQRIGLSATIEPLDAAARYLAPECVEIAAPPMKKMVKLVVESPFTDADKRHRDPVWEELAGLVYRHCQENRSTLAFVEGRRYAEKLAFYVNRLGGEDFARVHHGSLSKEQREEAEADLRAGRLRLLCATSSMELGIDVGQIDQVLQVGCPRTVSGTMQRLGRAGHNPGRVSVMYLFPRTAAECVTCGMTAQLAREGGIERVKPPSGCLDVLAQHLVSMAAGGGYTLDEVMLILSRAWPFRDVTKEDVKAVLAMLAGDYEHDRDIPVRPRVLYDRIHERVEGDGYSRLLAVTAGGTIPDRGLYAVQTEEGVKLGEVDEEFVFESREGDRFLLGSFGWKIVRIERDRVTVTRTEAQGARLPFWKGEIRGRDKQTGEAFGRMLGSLNRAQEENRLEEALGKLGLSAEAADLAAGYLKRQITAVGSLPDDKTILIEHFRDSSGNAQAMIHSVFGRRINTPLSLLLQRAAQREMKSVVGSVDEEEGILLYAYAEAERSGEIPEGLLWQIDPSSCRDILSALLPATPLFNMAFRYNSGRALMMGIRKKGRQPLWLQRLKGAELLDRAVLERRHPLMRETMRECLEDLWDIKGLEELLEDIRAGVITVQEIHTGIPSPMSLPLRWAQEAAVMYDYAPSTGGIQRAAAEDLLRAETAEGKIGAVSLGALPGSAFSGGILPGDILSDGILPGGKELLSVQEHRRLPENENQLHALLMTEGDLAAGELEIPASWLESLAGQGRVLCLEQGLWIAAEQEEQYRLALEDGDREEMAHIVRRMLRYRGAATARQTAERYGIGAERAEDVLALLLERKEAVRQEGYGDRAAGDISRMDPENILYFHAKLYQRAIRRTLQNRREEIDTSPAESYAAILAQRLETSLPAGEAVENTLRLYAGRFFPAAAWEGLILPRRAAGYRENLLDRYLAEGELFWHMDGNGELCFSLQEEIDWEADLSGVPETLSGNERLVYEALLKRGASFMQALNSVLKGESAYDPLLSLMEKGLVYADSFVPVRQWLERKKTAGRTARQRAGIRVKAMQAGRWDVVRPCLAPSMDALLDQGFRQNVILCRETAGMWLPGKDVLWKDALRALSIREYTGQARRGYFVEGMSGAQFMDSAAFAGQLRALRRPSRQIIWVNAADPAQVWGKAIPHREGRSFANVPGTLVALRSGRPVMLLERQGRGLRVWEEDAAAEGLLLFASLFASGRLYPGLKRVVVKEYPQSCRDALQAAGFLREMQDYVLYR</sequence>
<gene>
    <name evidence="11" type="ORF">H9761_14325</name>
</gene>
<reference evidence="11" key="1">
    <citation type="journal article" date="2021" name="PeerJ">
        <title>Extensive microbial diversity within the chicken gut microbiome revealed by metagenomics and culture.</title>
        <authorList>
            <person name="Gilroy R."/>
            <person name="Ravi A."/>
            <person name="Getino M."/>
            <person name="Pursley I."/>
            <person name="Horton D.L."/>
            <person name="Alikhan N.F."/>
            <person name="Baker D."/>
            <person name="Gharbi K."/>
            <person name="Hall N."/>
            <person name="Watson M."/>
            <person name="Adriaenssens E.M."/>
            <person name="Foster-Nyarko E."/>
            <person name="Jarju S."/>
            <person name="Secka A."/>
            <person name="Antonio M."/>
            <person name="Oren A."/>
            <person name="Chaudhuri R.R."/>
            <person name="La Ragione R."/>
            <person name="Hildebrand F."/>
            <person name="Pallen M.J."/>
        </authorList>
    </citation>
    <scope>NUCLEOTIDE SEQUENCE</scope>
    <source>
        <strain evidence="11">USAMLcec2-132</strain>
    </source>
</reference>
<dbReference type="GO" id="GO:0005524">
    <property type="term" value="F:ATP binding"/>
    <property type="evidence" value="ECO:0007669"/>
    <property type="project" value="UniProtKB-KW"/>
</dbReference>
<dbReference type="InterPro" id="IPR001650">
    <property type="entry name" value="Helicase_C-like"/>
</dbReference>
<keyword evidence="6" id="KW-0238">DNA-binding</keyword>
<dbReference type="Pfam" id="PF23234">
    <property type="entry name" value="WHD_4th_Lhr"/>
    <property type="match status" value="1"/>
</dbReference>
<keyword evidence="1" id="KW-0547">Nucleotide-binding</keyword>
<dbReference type="InterPro" id="IPR011545">
    <property type="entry name" value="DEAD/DEAH_box_helicase_dom"/>
</dbReference>
<dbReference type="InterPro" id="IPR055367">
    <property type="entry name" value="WH4_Lhr"/>
</dbReference>
<evidence type="ECO:0000259" key="9">
    <source>
        <dbReference type="PROSITE" id="PS51192"/>
    </source>
</evidence>
<dbReference type="SMART" id="SM00487">
    <property type="entry name" value="DEXDc"/>
    <property type="match status" value="1"/>
</dbReference>
<keyword evidence="8" id="KW-0413">Isomerase</keyword>
<protein>
    <submittedName>
        <fullName evidence="11">DEAD/DEAH box helicase</fullName>
    </submittedName>
</protein>
<accession>A0A9D2SS51</accession>
<dbReference type="Gene3D" id="3.40.50.300">
    <property type="entry name" value="P-loop containing nucleotide triphosphate hydrolases"/>
    <property type="match status" value="2"/>
</dbReference>
<dbReference type="GO" id="GO:0003677">
    <property type="term" value="F:DNA binding"/>
    <property type="evidence" value="ECO:0007669"/>
    <property type="project" value="UniProtKB-KW"/>
</dbReference>
<dbReference type="PROSITE" id="PS51194">
    <property type="entry name" value="HELICASE_CTER"/>
    <property type="match status" value="1"/>
</dbReference>
<proteinExistence type="predicted"/>
<dbReference type="EMBL" id="DWWS01000050">
    <property type="protein sequence ID" value="HJC24856.1"/>
    <property type="molecule type" value="Genomic_DNA"/>
</dbReference>
<dbReference type="GO" id="GO:0004386">
    <property type="term" value="F:helicase activity"/>
    <property type="evidence" value="ECO:0007669"/>
    <property type="project" value="UniProtKB-KW"/>
</dbReference>
<keyword evidence="3" id="KW-0378">Hydrolase</keyword>
<comment type="caution">
    <text evidence="11">The sequence shown here is derived from an EMBL/GenBank/DDBJ whole genome shotgun (WGS) entry which is preliminary data.</text>
</comment>
<name>A0A9D2SS51_9FIRM</name>
<dbReference type="SUPFAM" id="SSF52540">
    <property type="entry name" value="P-loop containing nucleoside triphosphate hydrolases"/>
    <property type="match status" value="1"/>
</dbReference>
<dbReference type="SMART" id="SM00490">
    <property type="entry name" value="HELICc"/>
    <property type="match status" value="1"/>
</dbReference>
<dbReference type="PROSITE" id="PS51192">
    <property type="entry name" value="HELICASE_ATP_BIND_1"/>
    <property type="match status" value="1"/>
</dbReference>
<keyword evidence="4 11" id="KW-0347">Helicase</keyword>
<dbReference type="PANTHER" id="PTHR47962:SF5">
    <property type="entry name" value="ATP-DEPENDENT HELICASE LHR-RELATED"/>
    <property type="match status" value="1"/>
</dbReference>
<dbReference type="InterPro" id="IPR045628">
    <property type="entry name" value="Lhr_WH_dom"/>
</dbReference>
<keyword evidence="2" id="KW-0227">DNA damage</keyword>
<dbReference type="PANTHER" id="PTHR47962">
    <property type="entry name" value="ATP-DEPENDENT HELICASE LHR-RELATED-RELATED"/>
    <property type="match status" value="1"/>
</dbReference>
<evidence type="ECO:0000256" key="8">
    <source>
        <dbReference type="ARBA" id="ARBA00023235"/>
    </source>
</evidence>
<keyword evidence="7" id="KW-0234">DNA repair</keyword>
<evidence type="ECO:0000256" key="5">
    <source>
        <dbReference type="ARBA" id="ARBA00022840"/>
    </source>
</evidence>
<evidence type="ECO:0000256" key="7">
    <source>
        <dbReference type="ARBA" id="ARBA00023204"/>
    </source>
</evidence>
<dbReference type="InterPro" id="IPR027417">
    <property type="entry name" value="P-loop_NTPase"/>
</dbReference>
<evidence type="ECO:0000256" key="4">
    <source>
        <dbReference type="ARBA" id="ARBA00022806"/>
    </source>
</evidence>
<reference evidence="11" key="2">
    <citation type="submission" date="2021-04" db="EMBL/GenBank/DDBJ databases">
        <authorList>
            <person name="Gilroy R."/>
        </authorList>
    </citation>
    <scope>NUCLEOTIDE SEQUENCE</scope>
    <source>
        <strain evidence="11">USAMLcec2-132</strain>
    </source>
</reference>
<evidence type="ECO:0000256" key="1">
    <source>
        <dbReference type="ARBA" id="ARBA00022741"/>
    </source>
</evidence>
<keyword evidence="5" id="KW-0067">ATP-binding</keyword>
<dbReference type="GO" id="GO:0006281">
    <property type="term" value="P:DNA repair"/>
    <property type="evidence" value="ECO:0007669"/>
    <property type="project" value="UniProtKB-KW"/>
</dbReference>
<evidence type="ECO:0000259" key="10">
    <source>
        <dbReference type="PROSITE" id="PS51194"/>
    </source>
</evidence>
<evidence type="ECO:0000313" key="11">
    <source>
        <dbReference type="EMBL" id="HJC24856.1"/>
    </source>
</evidence>
<organism evidence="11 12">
    <name type="scientific">Candidatus Eisenbergiella merdavium</name>
    <dbReference type="NCBI Taxonomy" id="2838551"/>
    <lineage>
        <taxon>Bacteria</taxon>
        <taxon>Bacillati</taxon>
        <taxon>Bacillota</taxon>
        <taxon>Clostridia</taxon>
        <taxon>Lachnospirales</taxon>
        <taxon>Lachnospiraceae</taxon>
        <taxon>Eisenbergiella</taxon>
    </lineage>
</organism>
<dbReference type="Pfam" id="PF00271">
    <property type="entry name" value="Helicase_C"/>
    <property type="match status" value="1"/>
</dbReference>
<dbReference type="Pfam" id="PF00270">
    <property type="entry name" value="DEAD"/>
    <property type="match status" value="1"/>
</dbReference>
<dbReference type="Pfam" id="PF08494">
    <property type="entry name" value="DEAD_assoc"/>
    <property type="match status" value="1"/>
</dbReference>
<feature type="domain" description="Helicase ATP-binding" evidence="9">
    <location>
        <begin position="31"/>
        <end position="217"/>
    </location>
</feature>
<dbReference type="Pfam" id="PF23235">
    <property type="entry name" value="WHD_3rd_Lhr"/>
    <property type="match status" value="1"/>
</dbReference>
<evidence type="ECO:0000256" key="3">
    <source>
        <dbReference type="ARBA" id="ARBA00022801"/>
    </source>
</evidence>
<dbReference type="GO" id="GO:0016887">
    <property type="term" value="F:ATP hydrolysis activity"/>
    <property type="evidence" value="ECO:0007669"/>
    <property type="project" value="TreeGrafter"/>
</dbReference>
<dbReference type="Proteomes" id="UP000823891">
    <property type="component" value="Unassembled WGS sequence"/>
</dbReference>
<dbReference type="InterPro" id="IPR013701">
    <property type="entry name" value="Lhr-like_DEAD/DEAH_assoc"/>
</dbReference>
<evidence type="ECO:0000256" key="2">
    <source>
        <dbReference type="ARBA" id="ARBA00022763"/>
    </source>
</evidence>
<dbReference type="CDD" id="cd17922">
    <property type="entry name" value="DEXHc_LHR-like"/>
    <property type="match status" value="1"/>
</dbReference>
<evidence type="ECO:0000313" key="12">
    <source>
        <dbReference type="Proteomes" id="UP000823891"/>
    </source>
</evidence>